<dbReference type="OrthoDB" id="9801824at2"/>
<protein>
    <submittedName>
        <fullName evidence="1">DUF429 domain-containing protein</fullName>
    </submittedName>
</protein>
<organism evidence="1 2">
    <name type="scientific">Kribbella antibiotica</name>
    <dbReference type="NCBI Taxonomy" id="190195"/>
    <lineage>
        <taxon>Bacteria</taxon>
        <taxon>Bacillati</taxon>
        <taxon>Actinomycetota</taxon>
        <taxon>Actinomycetes</taxon>
        <taxon>Propionibacteriales</taxon>
        <taxon>Kribbellaceae</taxon>
        <taxon>Kribbella</taxon>
    </lineage>
</organism>
<dbReference type="Proteomes" id="UP000295124">
    <property type="component" value="Unassembled WGS sequence"/>
</dbReference>
<dbReference type="InterPro" id="IPR007362">
    <property type="entry name" value="DUF429"/>
</dbReference>
<dbReference type="PIRSF" id="PIRSF018008">
    <property type="entry name" value="UCP018008"/>
    <property type="match status" value="1"/>
</dbReference>
<dbReference type="InterPro" id="IPR008306">
    <property type="entry name" value="UCP018008"/>
</dbReference>
<reference evidence="1 2" key="1">
    <citation type="submission" date="2019-03" db="EMBL/GenBank/DDBJ databases">
        <title>Draft genome sequences of novel Actinobacteria.</title>
        <authorList>
            <person name="Sahin N."/>
            <person name="Ay H."/>
            <person name="Saygin H."/>
        </authorList>
    </citation>
    <scope>NUCLEOTIDE SEQUENCE [LARGE SCALE GENOMIC DNA]</scope>
    <source>
        <strain evidence="1 2">JCM 13523</strain>
    </source>
</reference>
<comment type="caution">
    <text evidence="1">The sequence shown here is derived from an EMBL/GenBank/DDBJ whole genome shotgun (WGS) entry which is preliminary data.</text>
</comment>
<dbReference type="Pfam" id="PF04250">
    <property type="entry name" value="DUF429"/>
    <property type="match status" value="1"/>
</dbReference>
<dbReference type="RefSeq" id="WP_132168028.1">
    <property type="nucleotide sequence ID" value="NZ_SMKX01000037.1"/>
</dbReference>
<evidence type="ECO:0000313" key="2">
    <source>
        <dbReference type="Proteomes" id="UP000295124"/>
    </source>
</evidence>
<proteinExistence type="predicted"/>
<dbReference type="EMBL" id="SMKX01000037">
    <property type="protein sequence ID" value="TDD59343.1"/>
    <property type="molecule type" value="Genomic_DNA"/>
</dbReference>
<name>A0A4R4ZKT7_9ACTN</name>
<keyword evidence="2" id="KW-1185">Reference proteome</keyword>
<accession>A0A4R4ZKT7</accession>
<gene>
    <name evidence="1" type="ORF">E1263_15630</name>
</gene>
<dbReference type="AlphaFoldDB" id="A0A4R4ZKT7"/>
<evidence type="ECO:0000313" key="1">
    <source>
        <dbReference type="EMBL" id="TDD59343.1"/>
    </source>
</evidence>
<sequence length="251" mass="27625">MYYIGVDLAWGQKNMTGLAAIDASGHLLAATQRKTDDEIIDWLTPWTTGPCLVAIDAPIIVTNPTGNRPCESLVSRHFGRYGASCHSANLSKPHFADGTRALRLTDKLGLAVDPRDQSERRAVEVYPHPAIVVLFDLPYILTYKNKPGRDLEHLRRELLSLLDHLETLREASPPLLLDTCPDWHRIRQATTQAERKADLGRIEDSIDGIVCAYIAAYAVANPTAVRAMGNPETGYILTPVTPEIASAYDSA</sequence>